<proteinExistence type="inferred from homology"/>
<feature type="domain" description="Ribosomal RNA small subunit methyltransferase E methyltransferase" evidence="13">
    <location>
        <begin position="72"/>
        <end position="235"/>
    </location>
</feature>
<evidence type="ECO:0000256" key="7">
    <source>
        <dbReference type="ARBA" id="ARBA00022603"/>
    </source>
</evidence>
<comment type="similarity">
    <text evidence="2 12">Belongs to the RNA methyltransferase RsmE family.</text>
</comment>
<evidence type="ECO:0000256" key="5">
    <source>
        <dbReference type="ARBA" id="ARBA00022490"/>
    </source>
</evidence>
<dbReference type="InterPro" id="IPR046886">
    <property type="entry name" value="RsmE_MTase_dom"/>
</dbReference>
<evidence type="ECO:0000313" key="15">
    <source>
        <dbReference type="EMBL" id="MBC8530907.1"/>
    </source>
</evidence>
<dbReference type="InterPro" id="IPR006700">
    <property type="entry name" value="RsmE"/>
</dbReference>
<dbReference type="CDD" id="cd18084">
    <property type="entry name" value="RsmE-like"/>
    <property type="match status" value="1"/>
</dbReference>
<dbReference type="Gene3D" id="2.40.240.20">
    <property type="entry name" value="Hypothetical PUA domain-like, domain 1"/>
    <property type="match status" value="1"/>
</dbReference>
<accession>A0A926D3Y8</accession>
<dbReference type="GO" id="GO:0005737">
    <property type="term" value="C:cytoplasm"/>
    <property type="evidence" value="ECO:0007669"/>
    <property type="project" value="UniProtKB-SubCell"/>
</dbReference>
<comment type="caution">
    <text evidence="15">The sequence shown here is derived from an EMBL/GenBank/DDBJ whole genome shotgun (WGS) entry which is preliminary data.</text>
</comment>
<dbReference type="Pfam" id="PF04452">
    <property type="entry name" value="Methyltrans_RNA"/>
    <property type="match status" value="1"/>
</dbReference>
<dbReference type="EC" id="2.1.1.193" evidence="3 12"/>
<dbReference type="InterPro" id="IPR029026">
    <property type="entry name" value="tRNA_m1G_MTases_N"/>
</dbReference>
<comment type="subcellular location">
    <subcellularLocation>
        <location evidence="1 12">Cytoplasm</location>
    </subcellularLocation>
</comment>
<keyword evidence="16" id="KW-1185">Reference proteome</keyword>
<evidence type="ECO:0000256" key="6">
    <source>
        <dbReference type="ARBA" id="ARBA00022552"/>
    </source>
</evidence>
<evidence type="ECO:0000256" key="2">
    <source>
        <dbReference type="ARBA" id="ARBA00005528"/>
    </source>
</evidence>
<sequence>MHRFFVMPEDFGEGTATIRGEDAVHIRRVLRMEKGERIIVCDGRGTDYDAVLEAVGETALAKLEKGRPNAAEPPVNVTLFQGLAKGERMDYVVQKAVEYGVHTIVPVEMKRSVARLKEKDRKVQRWQRIAFEAAKQCGRGRVPEVQEGVALKEALPAMAELDLVVAAYENEKRTSLKAVLRGHPQAVNIGLVVGPEGGLDEAEIKDLLAMGFAAASLGPRIFRTESAGPAALAMILYEREMRP</sequence>
<evidence type="ECO:0000259" key="13">
    <source>
        <dbReference type="Pfam" id="PF04452"/>
    </source>
</evidence>
<dbReference type="Proteomes" id="UP000623172">
    <property type="component" value="Unassembled WGS sequence"/>
</dbReference>
<evidence type="ECO:0000256" key="10">
    <source>
        <dbReference type="ARBA" id="ARBA00025699"/>
    </source>
</evidence>
<dbReference type="RefSeq" id="WP_249314977.1">
    <property type="nucleotide sequence ID" value="NZ_JACRSR010000001.1"/>
</dbReference>
<dbReference type="NCBIfam" id="NF008692">
    <property type="entry name" value="PRK11713.1-5"/>
    <property type="match status" value="1"/>
</dbReference>
<keyword evidence="7 12" id="KW-0489">Methyltransferase</keyword>
<comment type="function">
    <text evidence="10 12">Specifically methylates the N3 position of the uracil ring of uridine 1498 (m3U1498) in 16S rRNA. Acts on the fully assembled 30S ribosomal subunit.</text>
</comment>
<organism evidence="15 16">
    <name type="scientific">Gehongia tenuis</name>
    <dbReference type="NCBI Taxonomy" id="2763655"/>
    <lineage>
        <taxon>Bacteria</taxon>
        <taxon>Bacillati</taxon>
        <taxon>Bacillota</taxon>
        <taxon>Clostridia</taxon>
        <taxon>Christensenellales</taxon>
        <taxon>Christensenellaceae</taxon>
        <taxon>Gehongia</taxon>
    </lineage>
</organism>
<evidence type="ECO:0000256" key="1">
    <source>
        <dbReference type="ARBA" id="ARBA00004496"/>
    </source>
</evidence>
<dbReference type="Pfam" id="PF20260">
    <property type="entry name" value="PUA_4"/>
    <property type="match status" value="1"/>
</dbReference>
<dbReference type="GO" id="GO:0070475">
    <property type="term" value="P:rRNA base methylation"/>
    <property type="evidence" value="ECO:0007669"/>
    <property type="project" value="TreeGrafter"/>
</dbReference>
<dbReference type="SUPFAM" id="SSF75217">
    <property type="entry name" value="alpha/beta knot"/>
    <property type="match status" value="1"/>
</dbReference>
<evidence type="ECO:0000259" key="14">
    <source>
        <dbReference type="Pfam" id="PF20260"/>
    </source>
</evidence>
<keyword evidence="9 12" id="KW-0949">S-adenosyl-L-methionine</keyword>
<dbReference type="NCBIfam" id="TIGR00046">
    <property type="entry name" value="RsmE family RNA methyltransferase"/>
    <property type="match status" value="1"/>
</dbReference>
<evidence type="ECO:0000256" key="4">
    <source>
        <dbReference type="ARBA" id="ARBA00013673"/>
    </source>
</evidence>
<evidence type="ECO:0000256" key="11">
    <source>
        <dbReference type="ARBA" id="ARBA00047944"/>
    </source>
</evidence>
<comment type="catalytic activity">
    <reaction evidence="11 12">
        <text>uridine(1498) in 16S rRNA + S-adenosyl-L-methionine = N(3)-methyluridine(1498) in 16S rRNA + S-adenosyl-L-homocysteine + H(+)</text>
        <dbReference type="Rhea" id="RHEA:42920"/>
        <dbReference type="Rhea" id="RHEA-COMP:10283"/>
        <dbReference type="Rhea" id="RHEA-COMP:10284"/>
        <dbReference type="ChEBI" id="CHEBI:15378"/>
        <dbReference type="ChEBI" id="CHEBI:57856"/>
        <dbReference type="ChEBI" id="CHEBI:59789"/>
        <dbReference type="ChEBI" id="CHEBI:65315"/>
        <dbReference type="ChEBI" id="CHEBI:74502"/>
        <dbReference type="EC" id="2.1.1.193"/>
    </reaction>
</comment>
<evidence type="ECO:0000256" key="8">
    <source>
        <dbReference type="ARBA" id="ARBA00022679"/>
    </source>
</evidence>
<evidence type="ECO:0000256" key="9">
    <source>
        <dbReference type="ARBA" id="ARBA00022691"/>
    </source>
</evidence>
<keyword evidence="6 12" id="KW-0698">rRNA processing</keyword>
<keyword evidence="8 12" id="KW-0808">Transferase</keyword>
<keyword evidence="5 12" id="KW-0963">Cytoplasm</keyword>
<gene>
    <name evidence="15" type="ORF">H8696_03500</name>
</gene>
<name>A0A926D3Y8_9FIRM</name>
<dbReference type="SUPFAM" id="SSF88697">
    <property type="entry name" value="PUA domain-like"/>
    <property type="match status" value="1"/>
</dbReference>
<dbReference type="InterPro" id="IPR046887">
    <property type="entry name" value="RsmE_PUA-like"/>
</dbReference>
<protein>
    <recommendedName>
        <fullName evidence="4 12">Ribosomal RNA small subunit methyltransferase E</fullName>
        <ecNumber evidence="3 12">2.1.1.193</ecNumber>
    </recommendedName>
</protein>
<evidence type="ECO:0000256" key="12">
    <source>
        <dbReference type="PIRNR" id="PIRNR015601"/>
    </source>
</evidence>
<dbReference type="GO" id="GO:0070042">
    <property type="term" value="F:rRNA (uridine-N3-)-methyltransferase activity"/>
    <property type="evidence" value="ECO:0007669"/>
    <property type="project" value="TreeGrafter"/>
</dbReference>
<dbReference type="PIRSF" id="PIRSF015601">
    <property type="entry name" value="MTase_slr0722"/>
    <property type="match status" value="1"/>
</dbReference>
<dbReference type="EMBL" id="JACRSR010000001">
    <property type="protein sequence ID" value="MBC8530907.1"/>
    <property type="molecule type" value="Genomic_DNA"/>
</dbReference>
<dbReference type="Gene3D" id="3.40.1280.10">
    <property type="match status" value="1"/>
</dbReference>
<dbReference type="PANTHER" id="PTHR30027:SF3">
    <property type="entry name" value="16S RRNA (URACIL(1498)-N(3))-METHYLTRANSFERASE"/>
    <property type="match status" value="1"/>
</dbReference>
<dbReference type="InterPro" id="IPR015947">
    <property type="entry name" value="PUA-like_sf"/>
</dbReference>
<dbReference type="AlphaFoldDB" id="A0A926D3Y8"/>
<evidence type="ECO:0000313" key="16">
    <source>
        <dbReference type="Proteomes" id="UP000623172"/>
    </source>
</evidence>
<evidence type="ECO:0000256" key="3">
    <source>
        <dbReference type="ARBA" id="ARBA00012328"/>
    </source>
</evidence>
<dbReference type="PANTHER" id="PTHR30027">
    <property type="entry name" value="RIBOSOMAL RNA SMALL SUBUNIT METHYLTRANSFERASE E"/>
    <property type="match status" value="1"/>
</dbReference>
<feature type="domain" description="Ribosomal RNA small subunit methyltransferase E PUA-like" evidence="14">
    <location>
        <begin position="18"/>
        <end position="58"/>
    </location>
</feature>
<reference evidence="15" key="1">
    <citation type="submission" date="2020-08" db="EMBL/GenBank/DDBJ databases">
        <title>Genome public.</title>
        <authorList>
            <person name="Liu C."/>
            <person name="Sun Q."/>
        </authorList>
    </citation>
    <scope>NUCLEOTIDE SEQUENCE</scope>
    <source>
        <strain evidence="15">NSJ-53</strain>
    </source>
</reference>
<dbReference type="InterPro" id="IPR029028">
    <property type="entry name" value="Alpha/beta_knot_MTases"/>
</dbReference>